<gene>
    <name evidence="2" type="ORF">E2562_034757</name>
</gene>
<dbReference type="AlphaFoldDB" id="A0A6G1FFH1"/>
<reference evidence="2 3" key="1">
    <citation type="submission" date="2019-11" db="EMBL/GenBank/DDBJ databases">
        <title>Whole genome sequence of Oryza granulata.</title>
        <authorList>
            <person name="Li W."/>
        </authorList>
    </citation>
    <scope>NUCLEOTIDE SEQUENCE [LARGE SCALE GENOMIC DNA]</scope>
    <source>
        <strain evidence="3">cv. Menghai</strain>
        <tissue evidence="2">Leaf</tissue>
    </source>
</reference>
<evidence type="ECO:0000313" key="3">
    <source>
        <dbReference type="Proteomes" id="UP000479710"/>
    </source>
</evidence>
<evidence type="ECO:0000313" key="2">
    <source>
        <dbReference type="EMBL" id="KAF0935574.1"/>
    </source>
</evidence>
<feature type="domain" description="Retrotransposon gag" evidence="1">
    <location>
        <begin position="67"/>
        <end position="159"/>
    </location>
</feature>
<proteinExistence type="predicted"/>
<keyword evidence="3" id="KW-1185">Reference proteome</keyword>
<name>A0A6G1FFH1_9ORYZ</name>
<dbReference type="InterPro" id="IPR005162">
    <property type="entry name" value="Retrotrans_gag_dom"/>
</dbReference>
<evidence type="ECO:0000259" key="1">
    <source>
        <dbReference type="Pfam" id="PF03732"/>
    </source>
</evidence>
<sequence>MMANTENLSAALAQGVTQGQSKLADVQCTHPPTFSSTADPLDADDWPRNIEAKLVLARCDETEKATYAAYYLHGAAAAWWLSYKTLIPPDECITWAMFKEGFQSVHVPAGLMEIKRREFLALTQGNQTFLEFLNQFNYLSRYATKEMLTEDRKVKLCHEHLNPELKHALSAHEIHSMKTLVDKALRVEESVKEVLKDRKRKWVARRAVSSCSRRPVQHPILRSPSSSPVDFHMAVGDHKEVV</sequence>
<dbReference type="EMBL" id="SPHZ02000001">
    <property type="protein sequence ID" value="KAF0935574.1"/>
    <property type="molecule type" value="Genomic_DNA"/>
</dbReference>
<dbReference type="OrthoDB" id="786614at2759"/>
<protein>
    <recommendedName>
        <fullName evidence="1">Retrotransposon gag domain-containing protein</fullName>
    </recommendedName>
</protein>
<comment type="caution">
    <text evidence="2">The sequence shown here is derived from an EMBL/GenBank/DDBJ whole genome shotgun (WGS) entry which is preliminary data.</text>
</comment>
<dbReference type="Pfam" id="PF03732">
    <property type="entry name" value="Retrotrans_gag"/>
    <property type="match status" value="1"/>
</dbReference>
<organism evidence="2 3">
    <name type="scientific">Oryza meyeriana var. granulata</name>
    <dbReference type="NCBI Taxonomy" id="110450"/>
    <lineage>
        <taxon>Eukaryota</taxon>
        <taxon>Viridiplantae</taxon>
        <taxon>Streptophyta</taxon>
        <taxon>Embryophyta</taxon>
        <taxon>Tracheophyta</taxon>
        <taxon>Spermatophyta</taxon>
        <taxon>Magnoliopsida</taxon>
        <taxon>Liliopsida</taxon>
        <taxon>Poales</taxon>
        <taxon>Poaceae</taxon>
        <taxon>BOP clade</taxon>
        <taxon>Oryzoideae</taxon>
        <taxon>Oryzeae</taxon>
        <taxon>Oryzinae</taxon>
        <taxon>Oryza</taxon>
        <taxon>Oryza meyeriana</taxon>
    </lineage>
</organism>
<accession>A0A6G1FFH1</accession>
<dbReference type="Proteomes" id="UP000479710">
    <property type="component" value="Unassembled WGS sequence"/>
</dbReference>